<accession>A0A7M1B233</accession>
<dbReference type="KEGG" id="ssei:FJR45_07580"/>
<feature type="transmembrane region" description="Helical" evidence="1">
    <location>
        <begin position="53"/>
        <end position="76"/>
    </location>
</feature>
<keyword evidence="1" id="KW-0472">Membrane</keyword>
<proteinExistence type="predicted"/>
<name>A0A7M1B233_9BACT</name>
<protein>
    <submittedName>
        <fullName evidence="2">Uncharacterized protein</fullName>
    </submittedName>
</protein>
<sequence>MLLTPEVLTIDILNLLFVVFATLAFYYSVKILYRYDPNATTLLQYNLEKQSYLVSVVIKFIFYTKVVLFIFFIFTLDDISNILPGAMCGAGVVNATQYGTYLLILKVINLYIFAYWLVLNSEDMKSEQQIYLQLKLKVYLFAYFLLILETGLESLMFLSIDTKSVVDCCGAIFSTTDGTYMAYLLSINPIMLLGSFYALFAFIVFAYKIKNRYLFSLMNLLFVIAALVSLIGFFGTYIYELPTHHCPFCLLQKDYNYVGYLLYIFLFIGTFFGIVLGLVPFGKEDENAKYKISLFFTTLYVVAVSYYPLAYYIKNGVWL</sequence>
<gene>
    <name evidence="2" type="ORF">FJR45_07580</name>
</gene>
<dbReference type="Proteomes" id="UP000593719">
    <property type="component" value="Chromosome"/>
</dbReference>
<dbReference type="RefSeq" id="WP_193150007.1">
    <property type="nucleotide sequence ID" value="NZ_CP041235.1"/>
</dbReference>
<feature type="transmembrane region" description="Helical" evidence="1">
    <location>
        <begin position="96"/>
        <end position="118"/>
    </location>
</feature>
<reference evidence="2 3" key="1">
    <citation type="submission" date="2019-06" db="EMBL/GenBank/DDBJ databases">
        <title>Sulfurimonas gotlandica sp. nov., a chemoautotrophic and psychrotolerant epsilonproteobacterium isolated from a pelagic redoxcline, and an emended description of the genus Sulfurimonas.</title>
        <authorList>
            <person name="Wang S."/>
            <person name="Jiang L."/>
            <person name="Shao Z."/>
        </authorList>
    </citation>
    <scope>NUCLEOTIDE SEQUENCE [LARGE SCALE GENOMIC DNA]</scope>
    <source>
        <strain evidence="2 3">S2-6</strain>
    </source>
</reference>
<organism evidence="2 3">
    <name type="scientific">Sulfurimonas sediminis</name>
    <dbReference type="NCBI Taxonomy" id="2590020"/>
    <lineage>
        <taxon>Bacteria</taxon>
        <taxon>Pseudomonadati</taxon>
        <taxon>Campylobacterota</taxon>
        <taxon>Epsilonproteobacteria</taxon>
        <taxon>Campylobacterales</taxon>
        <taxon>Sulfurimonadaceae</taxon>
        <taxon>Sulfurimonas</taxon>
    </lineage>
</organism>
<feature type="transmembrane region" description="Helical" evidence="1">
    <location>
        <begin position="138"/>
        <end position="160"/>
    </location>
</feature>
<keyword evidence="3" id="KW-1185">Reference proteome</keyword>
<dbReference type="EMBL" id="CP041235">
    <property type="protein sequence ID" value="QOP43819.1"/>
    <property type="molecule type" value="Genomic_DNA"/>
</dbReference>
<evidence type="ECO:0000256" key="1">
    <source>
        <dbReference type="SAM" id="Phobius"/>
    </source>
</evidence>
<keyword evidence="1" id="KW-1133">Transmembrane helix</keyword>
<feature type="transmembrane region" description="Helical" evidence="1">
    <location>
        <begin position="259"/>
        <end position="281"/>
    </location>
</feature>
<feature type="transmembrane region" description="Helical" evidence="1">
    <location>
        <begin position="217"/>
        <end position="239"/>
    </location>
</feature>
<feature type="transmembrane region" description="Helical" evidence="1">
    <location>
        <begin position="293"/>
        <end position="313"/>
    </location>
</feature>
<evidence type="ECO:0000313" key="2">
    <source>
        <dbReference type="EMBL" id="QOP43819.1"/>
    </source>
</evidence>
<evidence type="ECO:0000313" key="3">
    <source>
        <dbReference type="Proteomes" id="UP000593719"/>
    </source>
</evidence>
<feature type="transmembrane region" description="Helical" evidence="1">
    <location>
        <begin position="12"/>
        <end position="33"/>
    </location>
</feature>
<feature type="transmembrane region" description="Helical" evidence="1">
    <location>
        <begin position="180"/>
        <end position="205"/>
    </location>
</feature>
<dbReference type="AlphaFoldDB" id="A0A7M1B233"/>
<keyword evidence="1" id="KW-0812">Transmembrane</keyword>